<evidence type="ECO:0000313" key="6">
    <source>
        <dbReference type="EMBL" id="OGZ62747.1"/>
    </source>
</evidence>
<dbReference type="Pfam" id="PF00413">
    <property type="entry name" value="Peptidase_M10"/>
    <property type="match status" value="1"/>
</dbReference>
<dbReference type="InterPro" id="IPR001818">
    <property type="entry name" value="Pept_M10_metallopeptidase"/>
</dbReference>
<evidence type="ECO:0000256" key="3">
    <source>
        <dbReference type="ARBA" id="ARBA00022801"/>
    </source>
</evidence>
<keyword evidence="1" id="KW-0645">Protease</keyword>
<organism evidence="6 7">
    <name type="scientific">Candidatus Spechtbacteria bacterium RIFCSPLOWO2_02_FULL_38_8</name>
    <dbReference type="NCBI Taxonomy" id="1802164"/>
    <lineage>
        <taxon>Bacteria</taxon>
        <taxon>Candidatus Spechtiibacteriota</taxon>
    </lineage>
</organism>
<dbReference type="Proteomes" id="UP000178509">
    <property type="component" value="Unassembled WGS sequence"/>
</dbReference>
<dbReference type="Gene3D" id="3.40.390.10">
    <property type="entry name" value="Collagenase (Catalytic Domain)"/>
    <property type="match status" value="1"/>
</dbReference>
<keyword evidence="3" id="KW-0378">Hydrolase</keyword>
<comment type="caution">
    <text evidence="6">The sequence shown here is derived from an EMBL/GenBank/DDBJ whole genome shotgun (WGS) entry which is preliminary data.</text>
</comment>
<evidence type="ECO:0000313" key="7">
    <source>
        <dbReference type="Proteomes" id="UP000178509"/>
    </source>
</evidence>
<evidence type="ECO:0000256" key="4">
    <source>
        <dbReference type="ARBA" id="ARBA00022833"/>
    </source>
</evidence>
<evidence type="ECO:0000259" key="5">
    <source>
        <dbReference type="Pfam" id="PF00413"/>
    </source>
</evidence>
<feature type="domain" description="Peptidase M10 metallopeptidase" evidence="5">
    <location>
        <begin position="54"/>
        <end position="206"/>
    </location>
</feature>
<gene>
    <name evidence="6" type="ORF">A3H51_00530</name>
</gene>
<proteinExistence type="predicted"/>
<dbReference type="GO" id="GO:0008270">
    <property type="term" value="F:zinc ion binding"/>
    <property type="evidence" value="ECO:0007669"/>
    <property type="project" value="InterPro"/>
</dbReference>
<protein>
    <recommendedName>
        <fullName evidence="5">Peptidase M10 metallopeptidase domain-containing protein</fullName>
    </recommendedName>
</protein>
<dbReference type="InterPro" id="IPR024079">
    <property type="entry name" value="MetalloPept_cat_dom_sf"/>
</dbReference>
<name>A0A1G2HJS7_9BACT</name>
<keyword evidence="4" id="KW-0862">Zinc</keyword>
<sequence length="234" mass="27553">MKKLFRIVFLLVFFSSSFLINIVSANALPVPFNLDLRPSVLETAYDNGDEAFVVTWGIKIFENESQKQAVERFIDAILTYPDNWQKTGLQFTKSQTQNKYDSLIWLRFYSDSSEIEKICMQDNSLACSQLIYIVDLGYRCYINMPEPEIKVIRFRNLEVYVMEDFYEFSFILSHEVGHCIGLSHMGENGDLMHERISRNLKTFTFPNSKEINAVKLFMLYIQTRYKDRYIFNPL</sequence>
<reference evidence="6 7" key="1">
    <citation type="journal article" date="2016" name="Nat. Commun.">
        <title>Thousands of microbial genomes shed light on interconnected biogeochemical processes in an aquifer system.</title>
        <authorList>
            <person name="Anantharaman K."/>
            <person name="Brown C.T."/>
            <person name="Hug L.A."/>
            <person name="Sharon I."/>
            <person name="Castelle C.J."/>
            <person name="Probst A.J."/>
            <person name="Thomas B.C."/>
            <person name="Singh A."/>
            <person name="Wilkins M.J."/>
            <person name="Karaoz U."/>
            <person name="Brodie E.L."/>
            <person name="Williams K.H."/>
            <person name="Hubbard S.S."/>
            <person name="Banfield J.F."/>
        </authorList>
    </citation>
    <scope>NUCLEOTIDE SEQUENCE [LARGE SCALE GENOMIC DNA]</scope>
</reference>
<dbReference type="SUPFAM" id="SSF55486">
    <property type="entry name" value="Metalloproteases ('zincins'), catalytic domain"/>
    <property type="match status" value="1"/>
</dbReference>
<dbReference type="GO" id="GO:0006508">
    <property type="term" value="P:proteolysis"/>
    <property type="evidence" value="ECO:0007669"/>
    <property type="project" value="UniProtKB-KW"/>
</dbReference>
<keyword evidence="2" id="KW-0479">Metal-binding</keyword>
<accession>A0A1G2HJS7</accession>
<dbReference type="AlphaFoldDB" id="A0A1G2HJS7"/>
<dbReference type="GO" id="GO:0004222">
    <property type="term" value="F:metalloendopeptidase activity"/>
    <property type="evidence" value="ECO:0007669"/>
    <property type="project" value="InterPro"/>
</dbReference>
<dbReference type="EMBL" id="MHOJ01000011">
    <property type="protein sequence ID" value="OGZ62747.1"/>
    <property type="molecule type" value="Genomic_DNA"/>
</dbReference>
<evidence type="ECO:0000256" key="1">
    <source>
        <dbReference type="ARBA" id="ARBA00022670"/>
    </source>
</evidence>
<dbReference type="GO" id="GO:0031012">
    <property type="term" value="C:extracellular matrix"/>
    <property type="evidence" value="ECO:0007669"/>
    <property type="project" value="InterPro"/>
</dbReference>
<evidence type="ECO:0000256" key="2">
    <source>
        <dbReference type="ARBA" id="ARBA00022723"/>
    </source>
</evidence>